<dbReference type="PATRIC" id="fig|329854.7.peg.611"/>
<keyword evidence="1" id="KW-0472">Membrane</keyword>
<organism evidence="2">
    <name type="scientific">Bacteroides intestinalis</name>
    <dbReference type="NCBI Taxonomy" id="329854"/>
    <lineage>
        <taxon>Bacteria</taxon>
        <taxon>Pseudomonadati</taxon>
        <taxon>Bacteroidota</taxon>
        <taxon>Bacteroidia</taxon>
        <taxon>Bacteroidales</taxon>
        <taxon>Bacteroidaceae</taxon>
        <taxon>Bacteroides</taxon>
    </lineage>
</organism>
<dbReference type="SUPFAM" id="SSF48208">
    <property type="entry name" value="Six-hairpin glycosidases"/>
    <property type="match status" value="1"/>
</dbReference>
<sequence length="796" mass="90121">MEKDRRIRKVVFRILVISGFCLLGISCHYHAIIGKSDLKTISQECIEESDTEKIIKNGDYSLILREGDEGFAVFLQNGKEIVGSQELPAWITVRGSDTLPTGEYIETDYKQPYHQVIRKKYGFCATASVNTEKGSVFIVEDKYTLLKDGVFGIYRDVKVKEARAEDVGFASTISFQTGLRSSDNNDFEYFIPSVLYRNTSEVREDAVAADLNTDRMYVKETRTGLPLAMLREKITGTTLTLMHYNPRIDVGQNPGGGTFYEVNDALQYGSIGYSIYPSLSVDFHYPCAEGPRTYEVAGRKRDAKTIWSKRYHSVKEGNIHSYSVALIPDKKDNYNEAMMYAFGMGYKTEEPTIVDMNMDEIYRQNIELFKAEYRMFGKGNIKAAGLPWSLDLPDGTNTEGISFQMGFVGQQIAVGYHMYRYGLDHHDSETREKGKSMVDFWVSDAIMKTYFPTVWWDPADNATAGQRREYPSFLRCFVDGMEGLLDAYRISVAHNEPQEAWNQALKRVASNLVKKQNEDGSFYRAYKTNGDVETGGDRNTHGTSKLNTPVAIRFLVKMFEHTGETKYKEAAIKAADFSYNELYLKLGKYVGGTPDNPNTVDKEAAIFALYGFNAIHELTGDLKYLKAAEHAANCAMSWTYCYDFAIPNRDAMDAKKNPFVKGGITGFSIIATGHSGADNFIAYMFYEMYKLYIKTGNELYLHMAKLLQNNTKLNTDFDGRMNYKYRAFMPEATNVADLAFRSVSLWLPWASIANIEPIVNLEEAFGKKDLSQIDMSLPELRSRLTIYGVGGKPLHR</sequence>
<gene>
    <name evidence="2" type="ORF">HMPREF2531_00610</name>
</gene>
<dbReference type="EMBL" id="LTDF01000043">
    <property type="protein sequence ID" value="KXT54688.1"/>
    <property type="molecule type" value="Genomic_DNA"/>
</dbReference>
<keyword evidence="1" id="KW-0812">Transmembrane</keyword>
<evidence type="ECO:0000313" key="3">
    <source>
        <dbReference type="Proteomes" id="UP000070319"/>
    </source>
</evidence>
<protein>
    <submittedName>
        <fullName evidence="2">Uncharacterized protein</fullName>
    </submittedName>
</protein>
<dbReference type="AlphaFoldDB" id="A0A139LTB8"/>
<dbReference type="PROSITE" id="PS51257">
    <property type="entry name" value="PROKAR_LIPOPROTEIN"/>
    <property type="match status" value="1"/>
</dbReference>
<name>A0A139LTB8_9BACE</name>
<reference evidence="2 3" key="1">
    <citation type="submission" date="2016-02" db="EMBL/GenBank/DDBJ databases">
        <authorList>
            <person name="Wen L."/>
            <person name="He K."/>
            <person name="Yang H."/>
        </authorList>
    </citation>
    <scope>NUCLEOTIDE SEQUENCE [LARGE SCALE GENOMIC DNA]</scope>
    <source>
        <strain evidence="2 3">KLE1704</strain>
    </source>
</reference>
<dbReference type="GO" id="GO:0005975">
    <property type="term" value="P:carbohydrate metabolic process"/>
    <property type="evidence" value="ECO:0007669"/>
    <property type="project" value="InterPro"/>
</dbReference>
<evidence type="ECO:0000256" key="1">
    <source>
        <dbReference type="SAM" id="Phobius"/>
    </source>
</evidence>
<evidence type="ECO:0000313" key="2">
    <source>
        <dbReference type="EMBL" id="KXT54688.1"/>
    </source>
</evidence>
<dbReference type="Gene3D" id="1.50.10.20">
    <property type="match status" value="1"/>
</dbReference>
<dbReference type="RefSeq" id="WP_149948074.1">
    <property type="nucleotide sequence ID" value="NZ_KQ968678.1"/>
</dbReference>
<keyword evidence="1" id="KW-1133">Transmembrane helix</keyword>
<proteinExistence type="predicted"/>
<dbReference type="InterPro" id="IPR008928">
    <property type="entry name" value="6-hairpin_glycosidase_sf"/>
</dbReference>
<accession>A0A139LTB8</accession>
<feature type="transmembrane region" description="Helical" evidence="1">
    <location>
        <begin position="12"/>
        <end position="32"/>
    </location>
</feature>
<dbReference type="Proteomes" id="UP000070319">
    <property type="component" value="Unassembled WGS sequence"/>
</dbReference>
<comment type="caution">
    <text evidence="2">The sequence shown here is derived from an EMBL/GenBank/DDBJ whole genome shotgun (WGS) entry which is preliminary data.</text>
</comment>